<accession>L1IIJ5</accession>
<evidence type="ECO:0000313" key="5">
    <source>
        <dbReference type="Proteomes" id="UP000011087"/>
    </source>
</evidence>
<reference evidence="4" key="3">
    <citation type="submission" date="2015-06" db="UniProtKB">
        <authorList>
            <consortium name="EnsemblProtists"/>
        </authorList>
    </citation>
    <scope>IDENTIFICATION</scope>
</reference>
<dbReference type="KEGG" id="gtt:GUITHDRAFT_117940"/>
<dbReference type="PaxDb" id="55529-EKX35907"/>
<reference evidence="3 5" key="1">
    <citation type="journal article" date="2012" name="Nature">
        <title>Algal genomes reveal evolutionary mosaicism and the fate of nucleomorphs.</title>
        <authorList>
            <consortium name="DOE Joint Genome Institute"/>
            <person name="Curtis B.A."/>
            <person name="Tanifuji G."/>
            <person name="Burki F."/>
            <person name="Gruber A."/>
            <person name="Irimia M."/>
            <person name="Maruyama S."/>
            <person name="Arias M.C."/>
            <person name="Ball S.G."/>
            <person name="Gile G.H."/>
            <person name="Hirakawa Y."/>
            <person name="Hopkins J.F."/>
            <person name="Kuo A."/>
            <person name="Rensing S.A."/>
            <person name="Schmutz J."/>
            <person name="Symeonidi A."/>
            <person name="Elias M."/>
            <person name="Eveleigh R.J."/>
            <person name="Herman E.K."/>
            <person name="Klute M.J."/>
            <person name="Nakayama T."/>
            <person name="Obornik M."/>
            <person name="Reyes-Prieto A."/>
            <person name="Armbrust E.V."/>
            <person name="Aves S.J."/>
            <person name="Beiko R.G."/>
            <person name="Coutinho P."/>
            <person name="Dacks J.B."/>
            <person name="Durnford D.G."/>
            <person name="Fast N.M."/>
            <person name="Green B.R."/>
            <person name="Grisdale C.J."/>
            <person name="Hempel F."/>
            <person name="Henrissat B."/>
            <person name="Hoppner M.P."/>
            <person name="Ishida K."/>
            <person name="Kim E."/>
            <person name="Koreny L."/>
            <person name="Kroth P.G."/>
            <person name="Liu Y."/>
            <person name="Malik S.B."/>
            <person name="Maier U.G."/>
            <person name="McRose D."/>
            <person name="Mock T."/>
            <person name="Neilson J.A."/>
            <person name="Onodera N.T."/>
            <person name="Poole A.M."/>
            <person name="Pritham E.J."/>
            <person name="Richards T.A."/>
            <person name="Rocap G."/>
            <person name="Roy S.W."/>
            <person name="Sarai C."/>
            <person name="Schaack S."/>
            <person name="Shirato S."/>
            <person name="Slamovits C.H."/>
            <person name="Spencer D.F."/>
            <person name="Suzuki S."/>
            <person name="Worden A.Z."/>
            <person name="Zauner S."/>
            <person name="Barry K."/>
            <person name="Bell C."/>
            <person name="Bharti A.K."/>
            <person name="Crow J.A."/>
            <person name="Grimwood J."/>
            <person name="Kramer R."/>
            <person name="Lindquist E."/>
            <person name="Lucas S."/>
            <person name="Salamov A."/>
            <person name="McFadden G.I."/>
            <person name="Lane C.E."/>
            <person name="Keeling P.J."/>
            <person name="Gray M.W."/>
            <person name="Grigoriev I.V."/>
            <person name="Archibald J.M."/>
        </authorList>
    </citation>
    <scope>NUCLEOTIDE SEQUENCE</scope>
    <source>
        <strain evidence="3 5">CCMP2712</strain>
    </source>
</reference>
<name>L1IIJ5_GUITC</name>
<evidence type="ECO:0000256" key="1">
    <source>
        <dbReference type="SAM" id="Coils"/>
    </source>
</evidence>
<dbReference type="EMBL" id="JH993082">
    <property type="protein sequence ID" value="EKX35907.1"/>
    <property type="molecule type" value="Genomic_DNA"/>
</dbReference>
<dbReference type="HOGENOM" id="CLU_027613_0_0_1"/>
<sequence>MNESRAARYPSERRVAMRGNNSLDRSRMSYDCVTDKRRAKASCLSKVTPARPLLVLLTHKHREQTISAVLATEQESWWMSRIREMSCKDLKSMVRISALEQQLVGEQTKMKMLEEKLRADMLLHGKKRLPELTWLYRSAGLQAEENKSFDMTQVLKMQEDRHKQEMKRLREESQGRVACLKASLRSLRASKLREVKASNESMQQEIERLKGLELEVEQQTSRGDGLEEDKTRLNGRLEEMEREMESRRQIETQQGEQIARALHDLNLCRQQVEDLRSSSLLHVIPHTACLAGRDARVKLRVCKEQKLEEAEEAMKEVEQKLQTSESMREVNVEELEKARQDNQVLQQKNEILSNVLESLQEDMRGLQVEYAEMREGKAASDGKIVELIRQFEQEKDEYAEAMEERLKVTCKEA</sequence>
<evidence type="ECO:0000313" key="4">
    <source>
        <dbReference type="EnsemblProtists" id="EKX35907"/>
    </source>
</evidence>
<reference evidence="5" key="2">
    <citation type="submission" date="2012-11" db="EMBL/GenBank/DDBJ databases">
        <authorList>
            <person name="Kuo A."/>
            <person name="Curtis B.A."/>
            <person name="Tanifuji G."/>
            <person name="Burki F."/>
            <person name="Gruber A."/>
            <person name="Irimia M."/>
            <person name="Maruyama S."/>
            <person name="Arias M.C."/>
            <person name="Ball S.G."/>
            <person name="Gile G.H."/>
            <person name="Hirakawa Y."/>
            <person name="Hopkins J.F."/>
            <person name="Rensing S.A."/>
            <person name="Schmutz J."/>
            <person name="Symeonidi A."/>
            <person name="Elias M."/>
            <person name="Eveleigh R.J."/>
            <person name="Herman E.K."/>
            <person name="Klute M.J."/>
            <person name="Nakayama T."/>
            <person name="Obornik M."/>
            <person name="Reyes-Prieto A."/>
            <person name="Armbrust E.V."/>
            <person name="Aves S.J."/>
            <person name="Beiko R.G."/>
            <person name="Coutinho P."/>
            <person name="Dacks J.B."/>
            <person name="Durnford D.G."/>
            <person name="Fast N.M."/>
            <person name="Green B.R."/>
            <person name="Grisdale C."/>
            <person name="Hempe F."/>
            <person name="Henrissat B."/>
            <person name="Hoppner M.P."/>
            <person name="Ishida K.-I."/>
            <person name="Kim E."/>
            <person name="Koreny L."/>
            <person name="Kroth P.G."/>
            <person name="Liu Y."/>
            <person name="Malik S.-B."/>
            <person name="Maier U.G."/>
            <person name="McRose D."/>
            <person name="Mock T."/>
            <person name="Neilson J.A."/>
            <person name="Onodera N.T."/>
            <person name="Poole A.M."/>
            <person name="Pritham E.J."/>
            <person name="Richards T.A."/>
            <person name="Rocap G."/>
            <person name="Roy S.W."/>
            <person name="Sarai C."/>
            <person name="Schaack S."/>
            <person name="Shirato S."/>
            <person name="Slamovits C.H."/>
            <person name="Spencer D.F."/>
            <person name="Suzuki S."/>
            <person name="Worden A.Z."/>
            <person name="Zauner S."/>
            <person name="Barry K."/>
            <person name="Bell C."/>
            <person name="Bharti A.K."/>
            <person name="Crow J.A."/>
            <person name="Grimwood J."/>
            <person name="Kramer R."/>
            <person name="Lindquist E."/>
            <person name="Lucas S."/>
            <person name="Salamov A."/>
            <person name="McFadden G.I."/>
            <person name="Lane C.E."/>
            <person name="Keeling P.J."/>
            <person name="Gray M.W."/>
            <person name="Grigoriev I.V."/>
            <person name="Archibald J.M."/>
        </authorList>
    </citation>
    <scope>NUCLEOTIDE SEQUENCE</scope>
    <source>
        <strain evidence="5">CCMP2712</strain>
    </source>
</reference>
<keyword evidence="5" id="KW-1185">Reference proteome</keyword>
<proteinExistence type="predicted"/>
<protein>
    <submittedName>
        <fullName evidence="3 4">Uncharacterized protein</fullName>
    </submittedName>
</protein>
<feature type="coiled-coil region" evidence="1">
    <location>
        <begin position="152"/>
        <end position="250"/>
    </location>
</feature>
<dbReference type="EnsemblProtists" id="EKX35907">
    <property type="protein sequence ID" value="EKX35907"/>
    <property type="gene ID" value="GUITHDRAFT_117940"/>
</dbReference>
<dbReference type="Proteomes" id="UP000011087">
    <property type="component" value="Unassembled WGS sequence"/>
</dbReference>
<dbReference type="RefSeq" id="XP_005822887.1">
    <property type="nucleotide sequence ID" value="XM_005822830.1"/>
</dbReference>
<organism evidence="3">
    <name type="scientific">Guillardia theta (strain CCMP2712)</name>
    <name type="common">Cryptophyte</name>
    <dbReference type="NCBI Taxonomy" id="905079"/>
    <lineage>
        <taxon>Eukaryota</taxon>
        <taxon>Cryptophyceae</taxon>
        <taxon>Pyrenomonadales</taxon>
        <taxon>Geminigeraceae</taxon>
        <taxon>Guillardia</taxon>
    </lineage>
</organism>
<gene>
    <name evidence="3" type="ORF">GUITHDRAFT_117940</name>
</gene>
<evidence type="ECO:0000256" key="2">
    <source>
        <dbReference type="SAM" id="MobiDB-lite"/>
    </source>
</evidence>
<feature type="coiled-coil region" evidence="1">
    <location>
        <begin position="300"/>
        <end position="404"/>
    </location>
</feature>
<dbReference type="GeneID" id="17292645"/>
<evidence type="ECO:0000313" key="3">
    <source>
        <dbReference type="EMBL" id="EKX35907.1"/>
    </source>
</evidence>
<dbReference type="AlphaFoldDB" id="L1IIJ5"/>
<feature type="region of interest" description="Disordered" evidence="2">
    <location>
        <begin position="1"/>
        <end position="20"/>
    </location>
</feature>
<keyword evidence="1" id="KW-0175">Coiled coil</keyword>